<dbReference type="GO" id="GO:0006281">
    <property type="term" value="P:DNA repair"/>
    <property type="evidence" value="ECO:0007669"/>
    <property type="project" value="InterPro"/>
</dbReference>
<proteinExistence type="predicted"/>
<dbReference type="AlphaFoldDB" id="A0A2K1QT76"/>
<evidence type="ECO:0008006" key="7">
    <source>
        <dbReference type="Google" id="ProtNLM"/>
    </source>
</evidence>
<evidence type="ECO:0000256" key="2">
    <source>
        <dbReference type="PIRSR" id="PIRSR610347-2"/>
    </source>
</evidence>
<evidence type="ECO:0000256" key="1">
    <source>
        <dbReference type="PIRSR" id="PIRSR610347-1"/>
    </source>
</evidence>
<feature type="compositionally biased region" description="Polar residues" evidence="4">
    <location>
        <begin position="113"/>
        <end position="124"/>
    </location>
</feature>
<keyword evidence="6" id="KW-1185">Reference proteome</keyword>
<dbReference type="OrthoDB" id="47785at2759"/>
<dbReference type="PROSITE" id="PS50330">
    <property type="entry name" value="UIM"/>
    <property type="match status" value="1"/>
</dbReference>
<feature type="active site" description="Proton donor/acceptor" evidence="1">
    <location>
        <position position="457"/>
    </location>
</feature>
<feature type="compositionally biased region" description="Basic and acidic residues" evidence="4">
    <location>
        <begin position="558"/>
        <end position="568"/>
    </location>
</feature>
<evidence type="ECO:0000313" key="5">
    <source>
        <dbReference type="EMBL" id="PNS18241.1"/>
    </source>
</evidence>
<feature type="compositionally biased region" description="Polar residues" evidence="4">
    <location>
        <begin position="96"/>
        <end position="105"/>
    </location>
</feature>
<dbReference type="PANTHER" id="PTHR12415:SF4">
    <property type="entry name" value="TYROSYL-DNA PHOSPHODIESTERASE DOMAIN-CONTAINING PROTEIN"/>
    <property type="match status" value="1"/>
</dbReference>
<dbReference type="CDD" id="cd09122">
    <property type="entry name" value="PLDc_Tdp1_1"/>
    <property type="match status" value="1"/>
</dbReference>
<dbReference type="GO" id="GO:0017005">
    <property type="term" value="F:3'-tyrosyl-DNA phosphodiesterase activity"/>
    <property type="evidence" value="ECO:0007669"/>
    <property type="project" value="TreeGrafter"/>
</dbReference>
<comment type="caution">
    <text evidence="5">The sequence shown here is derived from an EMBL/GenBank/DDBJ whole genome shotgun (WGS) entry which is preliminary data.</text>
</comment>
<dbReference type="STRING" id="2082308.A0A2K1QT76"/>
<dbReference type="EMBL" id="NKHZ01000043">
    <property type="protein sequence ID" value="PNS18241.1"/>
    <property type="molecule type" value="Genomic_DNA"/>
</dbReference>
<dbReference type="Pfam" id="PF06087">
    <property type="entry name" value="Tyr-DNA_phospho"/>
    <property type="match status" value="1"/>
</dbReference>
<feature type="active site" description="Nucleophile" evidence="1">
    <location>
        <position position="227"/>
    </location>
</feature>
<dbReference type="PANTHER" id="PTHR12415">
    <property type="entry name" value="TYROSYL-DNA PHOSPHODIESTERASE 1"/>
    <property type="match status" value="1"/>
</dbReference>
<protein>
    <recommendedName>
        <fullName evidence="7">Tyrosyl-DNA phosphodiesterase 1</fullName>
    </recommendedName>
</protein>
<dbReference type="Proteomes" id="UP000243797">
    <property type="component" value="Unassembled WGS sequence"/>
</dbReference>
<sequence>MADSDDEDLKRAIAMSLMDPDKPEQVPVEETTKVLHGGSRNANPATTGIHGLGNRADMERDRLARLAVRRGGKRERSISPPPLSRVSKIARLDTVNRPSGPTQAANAPISPSYDGSSGARTPVSTAHLPAGMSFTHGKLFKTWAFKQPRTGHEIKIEEVLEKETLSTAVLSSFQWDFEWLFAKLRTKETKFHFVLDQKTGGRDLASDLESLGANVKTYVPSEGTCMHSKLMLLVHPTKLRVVVPSANMMSYDWGEDGIMENTVWLIDLPRRSSESEPSSTPFLEELKFFLGKQQLPLSVITGLNKFDWSATRPYAFVHTVAGSSFGTDMTRTGLTGLSSAVRGLNLCSTRSTVDMCASSVGALDWPQVVKLYAAACGDLQVPTTPTGLHKTLPNPSSSTGKDSFHLYFPTETYVDTSPGGKECGGTIWLNREHYERTGFPKQIMKEYKSTRGQLLSHCKMLFVRGLSCPPLPTTPNGSSATSSFFGKKKASVRNNEIEPPSKPIAYVYAGSANCSESAWGKLSVTRDGPHRGEVKIQCRNWECGVLIPVVGPNVKGAAPEEHLGGEKRLGKHRTTAVGHGNTAKGSDATDTAALTVAAPMATDDDETESEDGSTQDGIGNDEPVNGAEASRVTSAQWANGGMDKKIPDWSIFRTVIDGPFQYPADAIGSATPWFIKEYLNEKRRQRMDETAGV</sequence>
<dbReference type="GO" id="GO:0003690">
    <property type="term" value="F:double-stranded DNA binding"/>
    <property type="evidence" value="ECO:0007669"/>
    <property type="project" value="TreeGrafter"/>
</dbReference>
<dbReference type="InterPro" id="IPR010347">
    <property type="entry name" value="Tdp1"/>
</dbReference>
<accession>A0A2K1QT76</accession>
<feature type="region of interest" description="Disordered" evidence="4">
    <location>
        <begin position="33"/>
        <end position="53"/>
    </location>
</feature>
<feature type="site" description="Interaction with DNA" evidence="3">
    <location>
        <position position="515"/>
    </location>
</feature>
<organism evidence="5 6">
    <name type="scientific">Sphaceloma murrayae</name>
    <dbReference type="NCBI Taxonomy" id="2082308"/>
    <lineage>
        <taxon>Eukaryota</taxon>
        <taxon>Fungi</taxon>
        <taxon>Dikarya</taxon>
        <taxon>Ascomycota</taxon>
        <taxon>Pezizomycotina</taxon>
        <taxon>Dothideomycetes</taxon>
        <taxon>Dothideomycetidae</taxon>
        <taxon>Myriangiales</taxon>
        <taxon>Elsinoaceae</taxon>
        <taxon>Sphaceloma</taxon>
    </lineage>
</organism>
<feature type="region of interest" description="Disordered" evidence="4">
    <location>
        <begin position="555"/>
        <end position="630"/>
    </location>
</feature>
<feature type="region of interest" description="Disordered" evidence="4">
    <location>
        <begin position="69"/>
        <end position="124"/>
    </location>
</feature>
<dbReference type="InterPro" id="IPR003903">
    <property type="entry name" value="UIM_dom"/>
</dbReference>
<dbReference type="SUPFAM" id="SSF56024">
    <property type="entry name" value="Phospholipase D/nuclease"/>
    <property type="match status" value="2"/>
</dbReference>
<name>A0A2K1QT76_9PEZI</name>
<dbReference type="Gene3D" id="3.30.870.10">
    <property type="entry name" value="Endonuclease Chain A"/>
    <property type="match status" value="2"/>
</dbReference>
<feature type="binding site" evidence="2">
    <location>
        <position position="229"/>
    </location>
    <ligand>
        <name>substrate</name>
    </ligand>
</feature>
<evidence type="ECO:0000256" key="4">
    <source>
        <dbReference type="SAM" id="MobiDB-lite"/>
    </source>
</evidence>
<feature type="compositionally biased region" description="Low complexity" evidence="4">
    <location>
        <begin position="588"/>
        <end position="598"/>
    </location>
</feature>
<feature type="compositionally biased region" description="Acidic residues" evidence="4">
    <location>
        <begin position="602"/>
        <end position="613"/>
    </location>
</feature>
<dbReference type="InParanoid" id="A0A2K1QT76"/>
<feature type="binding site" evidence="2">
    <location>
        <position position="459"/>
    </location>
    <ligand>
        <name>substrate</name>
    </ligand>
</feature>
<dbReference type="GO" id="GO:0005634">
    <property type="term" value="C:nucleus"/>
    <property type="evidence" value="ECO:0007669"/>
    <property type="project" value="InterPro"/>
</dbReference>
<evidence type="ECO:0000256" key="3">
    <source>
        <dbReference type="PIRSR" id="PIRSR610347-3"/>
    </source>
</evidence>
<reference evidence="5 6" key="1">
    <citation type="submission" date="2017-06" db="EMBL/GenBank/DDBJ databases">
        <title>Draft genome sequence of a variant of Elsinoe murrayae.</title>
        <authorList>
            <person name="Cheng Q."/>
        </authorList>
    </citation>
    <scope>NUCLEOTIDE SEQUENCE [LARGE SCALE GENOMIC DNA]</scope>
    <source>
        <strain evidence="5 6">CQ-2017a</strain>
    </source>
</reference>
<dbReference type="GO" id="GO:0003697">
    <property type="term" value="F:single-stranded DNA binding"/>
    <property type="evidence" value="ECO:0007669"/>
    <property type="project" value="TreeGrafter"/>
</dbReference>
<gene>
    <name evidence="5" type="ORF">CAC42_7610</name>
</gene>
<evidence type="ECO:0000313" key="6">
    <source>
        <dbReference type="Proteomes" id="UP000243797"/>
    </source>
</evidence>